<gene>
    <name evidence="1" type="ORF">K466DRAFT_251338</name>
</gene>
<name>A0A5C3P245_9APHY</name>
<dbReference type="AlphaFoldDB" id="A0A5C3P245"/>
<evidence type="ECO:0008006" key="3">
    <source>
        <dbReference type="Google" id="ProtNLM"/>
    </source>
</evidence>
<proteinExistence type="predicted"/>
<dbReference type="Proteomes" id="UP000308197">
    <property type="component" value="Unassembled WGS sequence"/>
</dbReference>
<reference evidence="1 2" key="1">
    <citation type="journal article" date="2019" name="Nat. Ecol. Evol.">
        <title>Megaphylogeny resolves global patterns of mushroom evolution.</title>
        <authorList>
            <person name="Varga T."/>
            <person name="Krizsan K."/>
            <person name="Foldi C."/>
            <person name="Dima B."/>
            <person name="Sanchez-Garcia M."/>
            <person name="Sanchez-Ramirez S."/>
            <person name="Szollosi G.J."/>
            <person name="Szarkandi J.G."/>
            <person name="Papp V."/>
            <person name="Albert L."/>
            <person name="Andreopoulos W."/>
            <person name="Angelini C."/>
            <person name="Antonin V."/>
            <person name="Barry K.W."/>
            <person name="Bougher N.L."/>
            <person name="Buchanan P."/>
            <person name="Buyck B."/>
            <person name="Bense V."/>
            <person name="Catcheside P."/>
            <person name="Chovatia M."/>
            <person name="Cooper J."/>
            <person name="Damon W."/>
            <person name="Desjardin D."/>
            <person name="Finy P."/>
            <person name="Geml J."/>
            <person name="Haridas S."/>
            <person name="Hughes K."/>
            <person name="Justo A."/>
            <person name="Karasinski D."/>
            <person name="Kautmanova I."/>
            <person name="Kiss B."/>
            <person name="Kocsube S."/>
            <person name="Kotiranta H."/>
            <person name="LaButti K.M."/>
            <person name="Lechner B.E."/>
            <person name="Liimatainen K."/>
            <person name="Lipzen A."/>
            <person name="Lukacs Z."/>
            <person name="Mihaltcheva S."/>
            <person name="Morgado L.N."/>
            <person name="Niskanen T."/>
            <person name="Noordeloos M.E."/>
            <person name="Ohm R.A."/>
            <person name="Ortiz-Santana B."/>
            <person name="Ovrebo C."/>
            <person name="Racz N."/>
            <person name="Riley R."/>
            <person name="Savchenko A."/>
            <person name="Shiryaev A."/>
            <person name="Soop K."/>
            <person name="Spirin V."/>
            <person name="Szebenyi C."/>
            <person name="Tomsovsky M."/>
            <person name="Tulloss R.E."/>
            <person name="Uehling J."/>
            <person name="Grigoriev I.V."/>
            <person name="Vagvolgyi C."/>
            <person name="Papp T."/>
            <person name="Martin F.M."/>
            <person name="Miettinen O."/>
            <person name="Hibbett D.S."/>
            <person name="Nagy L.G."/>
        </authorList>
    </citation>
    <scope>NUCLEOTIDE SEQUENCE [LARGE SCALE GENOMIC DNA]</scope>
    <source>
        <strain evidence="1 2">HHB13444</strain>
    </source>
</reference>
<organism evidence="1 2">
    <name type="scientific">Polyporus arcularius HHB13444</name>
    <dbReference type="NCBI Taxonomy" id="1314778"/>
    <lineage>
        <taxon>Eukaryota</taxon>
        <taxon>Fungi</taxon>
        <taxon>Dikarya</taxon>
        <taxon>Basidiomycota</taxon>
        <taxon>Agaricomycotina</taxon>
        <taxon>Agaricomycetes</taxon>
        <taxon>Polyporales</taxon>
        <taxon>Polyporaceae</taxon>
        <taxon>Polyporus</taxon>
    </lineage>
</organism>
<accession>A0A5C3P245</accession>
<keyword evidence="2" id="KW-1185">Reference proteome</keyword>
<evidence type="ECO:0000313" key="1">
    <source>
        <dbReference type="EMBL" id="TFK83715.1"/>
    </source>
</evidence>
<protein>
    <recommendedName>
        <fullName evidence="3">F-box domain-containing protein</fullName>
    </recommendedName>
</protein>
<sequence>MLTFPRELTDEIIAWIPIVCDRVKYNERETYRTLLSCSLVCSAWLPASRHQLFLMLHINTPERYDLLVSRVLHSEKMRIHLLSVRSVIFVTRVNDTLGSTDSLLRRPFVHEFAGHLPTVTHMAFFDQSADPSFNFLSHPTSAMVISRFSLVRSLSISRCMFPSFRALCRTLTALPSLNNLELNLPSWPEPAADLSTHLSHGASTVRRPALLALDVIWDTDFPDRRCAQQFMAWLSETATSSSLLELRVRVLNWEHVKIEDMATFGPSFLRFGQGLRVLDIYFDFGESGIPELKPFFCTLTSLKIETLVCSLPHPTQLMELILVVESDSSPFNLSYFDGLEALDATLRPELFKELQAMKLHVYYRKEKRDPEEGPAKSILEAVVKYKLPKLFARDIIEVSARVLPPP</sequence>
<dbReference type="EMBL" id="ML211371">
    <property type="protein sequence ID" value="TFK83715.1"/>
    <property type="molecule type" value="Genomic_DNA"/>
</dbReference>
<evidence type="ECO:0000313" key="2">
    <source>
        <dbReference type="Proteomes" id="UP000308197"/>
    </source>
</evidence>
<dbReference type="InParanoid" id="A0A5C3P245"/>